<dbReference type="InterPro" id="IPR036457">
    <property type="entry name" value="PPM-type-like_dom_sf"/>
</dbReference>
<organism evidence="1 2">
    <name type="scientific">Enhygromyxa salina</name>
    <dbReference type="NCBI Taxonomy" id="215803"/>
    <lineage>
        <taxon>Bacteria</taxon>
        <taxon>Pseudomonadati</taxon>
        <taxon>Myxococcota</taxon>
        <taxon>Polyangia</taxon>
        <taxon>Nannocystales</taxon>
        <taxon>Nannocystaceae</taxon>
        <taxon>Enhygromyxa</taxon>
    </lineage>
</organism>
<dbReference type="Gene3D" id="3.60.40.10">
    <property type="entry name" value="PPM-type phosphatase domain"/>
    <property type="match status" value="1"/>
</dbReference>
<reference evidence="1 2" key="1">
    <citation type="submission" date="2018-03" db="EMBL/GenBank/DDBJ databases">
        <title>Draft Genome Sequences of the Obligatory Marine Myxobacteria Enhygromyxa salina SWB007.</title>
        <authorList>
            <person name="Poehlein A."/>
            <person name="Moghaddam J.A."/>
            <person name="Harms H."/>
            <person name="Alanjari M."/>
            <person name="Koenig G.M."/>
            <person name="Daniel R."/>
            <person name="Schaeberle T.F."/>
        </authorList>
    </citation>
    <scope>NUCLEOTIDE SEQUENCE [LARGE SCALE GENOMIC DNA]</scope>
    <source>
        <strain evidence="1 2">SWB007</strain>
    </source>
</reference>
<name>A0A2S9Y808_9BACT</name>
<accession>A0A2S9Y808</accession>
<protein>
    <recommendedName>
        <fullName evidence="3">PPM-type phosphatase domain-containing protein</fullName>
    </recommendedName>
</protein>
<evidence type="ECO:0008006" key="3">
    <source>
        <dbReference type="Google" id="ProtNLM"/>
    </source>
</evidence>
<dbReference type="Proteomes" id="UP000238823">
    <property type="component" value="Unassembled WGS sequence"/>
</dbReference>
<proteinExistence type="predicted"/>
<evidence type="ECO:0000313" key="1">
    <source>
        <dbReference type="EMBL" id="PRQ01235.1"/>
    </source>
</evidence>
<dbReference type="AlphaFoldDB" id="A0A2S9Y808"/>
<dbReference type="RefSeq" id="WP_181234236.1">
    <property type="nucleotide sequence ID" value="NZ_PVNL01000117.1"/>
</dbReference>
<sequence>MLPARCRQELSVEDGFWVGWLGPSKLLVVFASAPVVADILPTARFVRHVLDGRRTLRDPELVLDALHHCASDERLLSAVAVLWRPERAEVAWIGDVRGHLIRRGRLVASTRDHTLANELASTMTCEDNPALARIVTRSLGGPSVRSDAQTWTLAPGDALLLCAAHLHDFRPPAHYLDDALDPTRSLPGRLLIQDRVSPEP</sequence>
<gene>
    <name evidence="1" type="ORF">ENSA7_58400</name>
</gene>
<dbReference type="SUPFAM" id="SSF81606">
    <property type="entry name" value="PP2C-like"/>
    <property type="match status" value="1"/>
</dbReference>
<evidence type="ECO:0000313" key="2">
    <source>
        <dbReference type="Proteomes" id="UP000238823"/>
    </source>
</evidence>
<comment type="caution">
    <text evidence="1">The sequence shown here is derived from an EMBL/GenBank/DDBJ whole genome shotgun (WGS) entry which is preliminary data.</text>
</comment>
<dbReference type="EMBL" id="PVNL01000117">
    <property type="protein sequence ID" value="PRQ01235.1"/>
    <property type="molecule type" value="Genomic_DNA"/>
</dbReference>